<dbReference type="RefSeq" id="WP_208098506.1">
    <property type="nucleotide sequence ID" value="NZ_JAGDYM010000014.1"/>
</dbReference>
<organism evidence="3 4">
    <name type="scientific">Leucobacter weissii</name>
    <dbReference type="NCBI Taxonomy" id="1983706"/>
    <lineage>
        <taxon>Bacteria</taxon>
        <taxon>Bacillati</taxon>
        <taxon>Actinomycetota</taxon>
        <taxon>Actinomycetes</taxon>
        <taxon>Micrococcales</taxon>
        <taxon>Microbacteriaceae</taxon>
        <taxon>Leucobacter</taxon>
    </lineage>
</organism>
<feature type="compositionally biased region" description="Basic and acidic residues" evidence="1">
    <location>
        <begin position="25"/>
        <end position="40"/>
    </location>
</feature>
<keyword evidence="4" id="KW-1185">Reference proteome</keyword>
<sequence>MSGLESSGKADDATVGVPGGPEATRAADGEETLRAPRDETVVVGDETVVAGGADAPARVVQRRSERTVFSGPRPGDPVPEPEGSSGPLGRGTGRVQGEPVGLPLDAERRIGPVPERKPWEQVIAAEPGVTPGLPVPYAPRAVEAQQPFRADVDEIMSRLGPPPAARPVPVGDGREDLPSLRRRGRRSRVVTLTAYGAVLVLAALGLWGVALLAFG</sequence>
<evidence type="ECO:0000313" key="4">
    <source>
        <dbReference type="Proteomes" id="UP000664382"/>
    </source>
</evidence>
<dbReference type="Proteomes" id="UP000664382">
    <property type="component" value="Unassembled WGS sequence"/>
</dbReference>
<protein>
    <submittedName>
        <fullName evidence="3">Uncharacterized protein</fullName>
    </submittedName>
</protein>
<evidence type="ECO:0000256" key="1">
    <source>
        <dbReference type="SAM" id="MobiDB-lite"/>
    </source>
</evidence>
<proteinExistence type="predicted"/>
<accession>A0A939MMS9</accession>
<feature type="compositionally biased region" description="Low complexity" evidence="1">
    <location>
        <begin position="41"/>
        <end position="55"/>
    </location>
</feature>
<dbReference type="AlphaFoldDB" id="A0A939MMS9"/>
<feature type="region of interest" description="Disordered" evidence="1">
    <location>
        <begin position="1"/>
        <end position="105"/>
    </location>
</feature>
<dbReference type="EMBL" id="JAGDYM010000014">
    <property type="protein sequence ID" value="MBO1902745.1"/>
    <property type="molecule type" value="Genomic_DNA"/>
</dbReference>
<keyword evidence="2" id="KW-0472">Membrane</keyword>
<feature type="transmembrane region" description="Helical" evidence="2">
    <location>
        <begin position="189"/>
        <end position="214"/>
    </location>
</feature>
<evidence type="ECO:0000256" key="2">
    <source>
        <dbReference type="SAM" id="Phobius"/>
    </source>
</evidence>
<keyword evidence="2" id="KW-1133">Transmembrane helix</keyword>
<gene>
    <name evidence="3" type="ORF">J4H92_12395</name>
</gene>
<evidence type="ECO:0000313" key="3">
    <source>
        <dbReference type="EMBL" id="MBO1902745.1"/>
    </source>
</evidence>
<name>A0A939MMS9_9MICO</name>
<comment type="caution">
    <text evidence="3">The sequence shown here is derived from an EMBL/GenBank/DDBJ whole genome shotgun (WGS) entry which is preliminary data.</text>
</comment>
<reference evidence="3" key="1">
    <citation type="submission" date="2021-03" db="EMBL/GenBank/DDBJ databases">
        <title>Leucobacter chromiisoli sp. nov., isolated from chromium-containing soil of chemical plant.</title>
        <authorList>
            <person name="Xu Z."/>
        </authorList>
    </citation>
    <scope>NUCLEOTIDE SEQUENCE</scope>
    <source>
        <strain evidence="3">S27</strain>
    </source>
</reference>
<keyword evidence="2" id="KW-0812">Transmembrane</keyword>